<accession>A0ABQ3BDK1</accession>
<comment type="caution">
    <text evidence="1">The sequence shown here is derived from an EMBL/GenBank/DDBJ whole genome shotgun (WGS) entry which is preliminary data.</text>
</comment>
<evidence type="ECO:0008006" key="3">
    <source>
        <dbReference type="Google" id="ProtNLM"/>
    </source>
</evidence>
<reference evidence="2" key="1">
    <citation type="journal article" date="2019" name="Int. J. Syst. Evol. Microbiol.">
        <title>The Global Catalogue of Microorganisms (GCM) 10K type strain sequencing project: providing services to taxonomists for standard genome sequencing and annotation.</title>
        <authorList>
            <consortium name="The Broad Institute Genomics Platform"/>
            <consortium name="The Broad Institute Genome Sequencing Center for Infectious Disease"/>
            <person name="Wu L."/>
            <person name="Ma J."/>
        </authorList>
    </citation>
    <scope>NUCLEOTIDE SEQUENCE [LARGE SCALE GENOMIC DNA]</scope>
    <source>
        <strain evidence="2">KCTC 32239</strain>
    </source>
</reference>
<keyword evidence="2" id="KW-1185">Reference proteome</keyword>
<gene>
    <name evidence="1" type="ORF">GCM10011613_36800</name>
</gene>
<sequence>MITLFEIEFLGHICMSEISLRYMKAVWDKKIFLFNEKIFANQACLLIEYTQSYCFYKVVIEYFNENAKSIPDIEYWVHLLNVTANDLIIKWCKVFGTDDNELHWKKTSSSEHYEKTVRDLILKNFAGDIEQWREYRKSVCDFRNTYSAHRNIENYREFPELLPSFRVAESYFNFLVRAPVEWIEDHPLLGEYYNNHKEKIIKKL</sequence>
<dbReference type="EMBL" id="BMYZ01000005">
    <property type="protein sequence ID" value="GGY88393.1"/>
    <property type="molecule type" value="Genomic_DNA"/>
</dbReference>
<organism evidence="1 2">
    <name type="scientific">Cellvibrio zantedeschiae</name>
    <dbReference type="NCBI Taxonomy" id="1237077"/>
    <lineage>
        <taxon>Bacteria</taxon>
        <taxon>Pseudomonadati</taxon>
        <taxon>Pseudomonadota</taxon>
        <taxon>Gammaproteobacteria</taxon>
        <taxon>Cellvibrionales</taxon>
        <taxon>Cellvibrionaceae</taxon>
        <taxon>Cellvibrio</taxon>
    </lineage>
</organism>
<proteinExistence type="predicted"/>
<evidence type="ECO:0000313" key="2">
    <source>
        <dbReference type="Proteomes" id="UP000619761"/>
    </source>
</evidence>
<protein>
    <recommendedName>
        <fullName evidence="3">HEPN AbiU2-like domain-containing protein</fullName>
    </recommendedName>
</protein>
<dbReference type="Proteomes" id="UP000619761">
    <property type="component" value="Unassembled WGS sequence"/>
</dbReference>
<name>A0ABQ3BDK1_9GAMM</name>
<evidence type="ECO:0000313" key="1">
    <source>
        <dbReference type="EMBL" id="GGY88393.1"/>
    </source>
</evidence>